<dbReference type="InterPro" id="IPR015421">
    <property type="entry name" value="PyrdxlP-dep_Trfase_major"/>
</dbReference>
<dbReference type="Proteomes" id="UP000078113">
    <property type="component" value="Unassembled WGS sequence"/>
</dbReference>
<dbReference type="Pfam" id="PF00155">
    <property type="entry name" value="Aminotran_1_2"/>
    <property type="match status" value="1"/>
</dbReference>
<dbReference type="CDD" id="cd00609">
    <property type="entry name" value="AAT_like"/>
    <property type="match status" value="1"/>
</dbReference>
<keyword evidence="5" id="KW-1185">Reference proteome</keyword>
<reference evidence="4" key="1">
    <citation type="submission" date="2016-04" db="EMBL/GenBank/DDBJ databases">
        <authorList>
            <person name="Nguyen H.D."/>
            <person name="Samba Siva P."/>
            <person name="Cullis J."/>
            <person name="Levesque C.A."/>
            <person name="Hambleton S."/>
        </authorList>
    </citation>
    <scope>NUCLEOTIDE SEQUENCE</scope>
    <source>
        <strain evidence="4">DAOMC 236422</strain>
    </source>
</reference>
<protein>
    <recommendedName>
        <fullName evidence="3">Aminotransferase class I/classII large domain-containing protein</fullName>
    </recommendedName>
</protein>
<evidence type="ECO:0000313" key="5">
    <source>
        <dbReference type="Proteomes" id="UP000078113"/>
    </source>
</evidence>
<dbReference type="InterPro" id="IPR015424">
    <property type="entry name" value="PyrdxlP-dep_Trfase"/>
</dbReference>
<dbReference type="PROSITE" id="PS00105">
    <property type="entry name" value="AA_TRANSFER_CLASS_1"/>
    <property type="match status" value="1"/>
</dbReference>
<evidence type="ECO:0000259" key="3">
    <source>
        <dbReference type="Pfam" id="PF00155"/>
    </source>
</evidence>
<accession>A0A8X7NCU1</accession>
<gene>
    <name evidence="4" type="ORF">A4X09_0g2204</name>
</gene>
<dbReference type="GO" id="GO:0030170">
    <property type="term" value="F:pyridoxal phosphate binding"/>
    <property type="evidence" value="ECO:0007669"/>
    <property type="project" value="InterPro"/>
</dbReference>
<dbReference type="EMBL" id="LWDG02000062">
    <property type="protein sequence ID" value="KAE8270129.1"/>
    <property type="molecule type" value="Genomic_DNA"/>
</dbReference>
<evidence type="ECO:0000313" key="4">
    <source>
        <dbReference type="EMBL" id="KAE8270129.1"/>
    </source>
</evidence>
<proteinExistence type="inferred from homology"/>
<dbReference type="Gene3D" id="3.40.640.10">
    <property type="entry name" value="Type I PLP-dependent aspartate aminotransferase-like (Major domain)"/>
    <property type="match status" value="1"/>
</dbReference>
<comment type="similarity">
    <text evidence="1">Belongs to the class-I pyridoxal-phosphate-dependent aminotransferase family.</text>
</comment>
<dbReference type="GO" id="GO:0003824">
    <property type="term" value="F:catalytic activity"/>
    <property type="evidence" value="ECO:0007669"/>
    <property type="project" value="InterPro"/>
</dbReference>
<evidence type="ECO:0000256" key="1">
    <source>
        <dbReference type="ARBA" id="ARBA00007441"/>
    </source>
</evidence>
<feature type="domain" description="Aminotransferase class I/classII large" evidence="3">
    <location>
        <begin position="37"/>
        <end position="366"/>
    </location>
</feature>
<dbReference type="PANTHER" id="PTHR43510:SF1">
    <property type="entry name" value="AMINOTRANSFERASE FUNCTION, HYPOTHETICAL (EUROFUNG)"/>
    <property type="match status" value="1"/>
</dbReference>
<evidence type="ECO:0000256" key="2">
    <source>
        <dbReference type="ARBA" id="ARBA00022898"/>
    </source>
</evidence>
<dbReference type="SUPFAM" id="SSF53383">
    <property type="entry name" value="PLP-dependent transferases"/>
    <property type="match status" value="1"/>
</dbReference>
<dbReference type="InterPro" id="IPR004839">
    <property type="entry name" value="Aminotransferase_I/II_large"/>
</dbReference>
<organism evidence="4 5">
    <name type="scientific">Tilletia walkeri</name>
    <dbReference type="NCBI Taxonomy" id="117179"/>
    <lineage>
        <taxon>Eukaryota</taxon>
        <taxon>Fungi</taxon>
        <taxon>Dikarya</taxon>
        <taxon>Basidiomycota</taxon>
        <taxon>Ustilaginomycotina</taxon>
        <taxon>Exobasidiomycetes</taxon>
        <taxon>Tilletiales</taxon>
        <taxon>Tilletiaceae</taxon>
        <taxon>Tilletia</taxon>
    </lineage>
</organism>
<keyword evidence="2" id="KW-0663">Pyridoxal phosphate</keyword>
<comment type="caution">
    <text evidence="4">The sequence shown here is derived from an EMBL/GenBank/DDBJ whole genome shotgun (WGS) entry which is preliminary data.</text>
</comment>
<name>A0A8X7NCU1_9BASI</name>
<dbReference type="AlphaFoldDB" id="A0A8X7NCU1"/>
<sequence>MDEWQPRCEWDLAETCSSSLTVQEVLDFAGTDLSGLPKRRLVYGDIRGSDKLRGNIASLYDASSGISPEHVLVTQGAIGANFLVLLSLISAGSHVVVAHPTYQQLTDTPRAFGADVTLWKQTPDKSWKHNVDELIPLLKPETSLVIINNPKNPTGTHLDETELEEVVTAVQRHASPECIILSDEVYSPLYHSLPEGSSPPPSILTVAARLGFKNAIATGSLSKAFALAGLRVGWIATPRPDLVTLFADVRNYNVISVSGLDDYIAAIALEPATRQKILKRNTELALLNRVKLQPFMDATGLEWVPTTSGTTALIKLPEGTDDVEFCRKLAREEKVLLCPGTYFEWSGWVRMGYVNESKEFEEGLEKLERFVKAMH</sequence>
<reference evidence="4" key="2">
    <citation type="journal article" date="2019" name="IMA Fungus">
        <title>Genome sequencing and comparison of five Tilletia species to identify candidate genes for the detection of regulated species infecting wheat.</title>
        <authorList>
            <person name="Nguyen H.D.T."/>
            <person name="Sultana T."/>
            <person name="Kesanakurti P."/>
            <person name="Hambleton S."/>
        </authorList>
    </citation>
    <scope>NUCLEOTIDE SEQUENCE</scope>
    <source>
        <strain evidence="4">DAOMC 236422</strain>
    </source>
</reference>
<dbReference type="InterPro" id="IPR015422">
    <property type="entry name" value="PyrdxlP-dep_Trfase_small"/>
</dbReference>
<dbReference type="Gene3D" id="3.90.1150.10">
    <property type="entry name" value="Aspartate Aminotransferase, domain 1"/>
    <property type="match status" value="1"/>
</dbReference>
<dbReference type="InterPro" id="IPR004838">
    <property type="entry name" value="NHTrfase_class1_PyrdxlP-BS"/>
</dbReference>
<dbReference type="PANTHER" id="PTHR43510">
    <property type="entry name" value="AMINOTRANSFERASE FUNCTION, HYPOTHETICAL (EUROFUNG)"/>
    <property type="match status" value="1"/>
</dbReference>